<evidence type="ECO:0000313" key="1">
    <source>
        <dbReference type="EMBL" id="QDU63398.1"/>
    </source>
</evidence>
<reference evidence="1 2" key="1">
    <citation type="submission" date="2019-02" db="EMBL/GenBank/DDBJ databases">
        <title>Deep-cultivation of Planctomycetes and their phenomic and genomic characterization uncovers novel biology.</title>
        <authorList>
            <person name="Wiegand S."/>
            <person name="Jogler M."/>
            <person name="Boedeker C."/>
            <person name="Pinto D."/>
            <person name="Vollmers J."/>
            <person name="Rivas-Marin E."/>
            <person name="Kohn T."/>
            <person name="Peeters S.H."/>
            <person name="Heuer A."/>
            <person name="Rast P."/>
            <person name="Oberbeckmann S."/>
            <person name="Bunk B."/>
            <person name="Jeske O."/>
            <person name="Meyerdierks A."/>
            <person name="Storesund J.E."/>
            <person name="Kallscheuer N."/>
            <person name="Luecker S."/>
            <person name="Lage O.M."/>
            <person name="Pohl T."/>
            <person name="Merkel B.J."/>
            <person name="Hornburger P."/>
            <person name="Mueller R.-W."/>
            <person name="Bruemmer F."/>
            <person name="Labrenz M."/>
            <person name="Spormann A.M."/>
            <person name="Op den Camp H."/>
            <person name="Overmann J."/>
            <person name="Amann R."/>
            <person name="Jetten M.S.M."/>
            <person name="Mascher T."/>
            <person name="Medema M.H."/>
            <person name="Devos D.P."/>
            <person name="Kaster A.-K."/>
            <person name="Ovreas L."/>
            <person name="Rohde M."/>
            <person name="Galperin M.Y."/>
            <person name="Jogler C."/>
        </authorList>
    </citation>
    <scope>NUCLEOTIDE SEQUENCE [LARGE SCALE GENOMIC DNA]</scope>
    <source>
        <strain evidence="1 2">Pan216</strain>
    </source>
</reference>
<keyword evidence="2" id="KW-1185">Reference proteome</keyword>
<dbReference type="OrthoDB" id="280840at2"/>
<dbReference type="KEGG" id="knv:Pan216_42770"/>
<organism evidence="1 2">
    <name type="scientific">Kolteria novifilia</name>
    <dbReference type="NCBI Taxonomy" id="2527975"/>
    <lineage>
        <taxon>Bacteria</taxon>
        <taxon>Pseudomonadati</taxon>
        <taxon>Planctomycetota</taxon>
        <taxon>Planctomycetia</taxon>
        <taxon>Kolteriales</taxon>
        <taxon>Kolteriaceae</taxon>
        <taxon>Kolteria</taxon>
    </lineage>
</organism>
<sequence>MNDNPTPPILSLIQKGCDRFPRYIIVKGDHVRNPVFWNAVSEEWHADEHMATVFADVNQILWEHHGLMMKAIGDRPCHKYVMPMSVELYGEKPSLEAFQEWLEKALRLVVNTPDYGYGPDGAVGVVMAHFDKLREKKR</sequence>
<accession>A0A518B8U6</accession>
<dbReference type="EMBL" id="CP036279">
    <property type="protein sequence ID" value="QDU63398.1"/>
    <property type="molecule type" value="Genomic_DNA"/>
</dbReference>
<dbReference type="AlphaFoldDB" id="A0A518B8U6"/>
<protein>
    <submittedName>
        <fullName evidence="1">Uncharacterized protein</fullName>
    </submittedName>
</protein>
<proteinExistence type="predicted"/>
<gene>
    <name evidence="1" type="ORF">Pan216_42770</name>
</gene>
<dbReference type="Proteomes" id="UP000317093">
    <property type="component" value="Chromosome"/>
</dbReference>
<evidence type="ECO:0000313" key="2">
    <source>
        <dbReference type="Proteomes" id="UP000317093"/>
    </source>
</evidence>
<name>A0A518B8U6_9BACT</name>
<dbReference type="RefSeq" id="WP_145260838.1">
    <property type="nucleotide sequence ID" value="NZ_CP036279.1"/>
</dbReference>